<dbReference type="Proteomes" id="UP000076077">
    <property type="component" value="Chromosome"/>
</dbReference>
<proteinExistence type="predicted"/>
<accession>A0A143HPZ2</accession>
<dbReference type="KEGG" id="mthd:A3224_13730"/>
<protein>
    <submittedName>
        <fullName evidence="1">Uncharacterized protein</fullName>
    </submittedName>
</protein>
<name>A0A143HPZ2_MICTH</name>
<dbReference type="RefSeq" id="WP_067155768.1">
    <property type="nucleotide sequence ID" value="NZ_CP014864.1"/>
</dbReference>
<dbReference type="EMBL" id="CP014864">
    <property type="protein sequence ID" value="AMX03490.1"/>
    <property type="molecule type" value="Genomic_DNA"/>
</dbReference>
<evidence type="ECO:0000313" key="2">
    <source>
        <dbReference type="Proteomes" id="UP000076077"/>
    </source>
</evidence>
<evidence type="ECO:0000313" key="1">
    <source>
        <dbReference type="EMBL" id="AMX03490.1"/>
    </source>
</evidence>
<keyword evidence="2" id="KW-1185">Reference proteome</keyword>
<organism evidence="1 2">
    <name type="scientific">Microbulbifer thermotolerans</name>
    <dbReference type="NCBI Taxonomy" id="252514"/>
    <lineage>
        <taxon>Bacteria</taxon>
        <taxon>Pseudomonadati</taxon>
        <taxon>Pseudomonadota</taxon>
        <taxon>Gammaproteobacteria</taxon>
        <taxon>Cellvibrionales</taxon>
        <taxon>Microbulbiferaceae</taxon>
        <taxon>Microbulbifer</taxon>
    </lineage>
</organism>
<sequence>MSSISKSLLLWGLMLSFNASANTVAPSVDVCAYAKERILRFTEEIDKRNQGKHYEEKIGINVDFNFTLNSWTSQDVLSIGVKGREYVFAKLFQFVDINNDGEEEFVAKFYEQAGREAEGEGLIINKYIKRKDVENLITLSIARESLSFGFRDRLFLDGSGRKFGIPFHPYLFSFQDRNYLLFVLHFIGHDDFVVSELSENFQLNQICYIDEFSN</sequence>
<dbReference type="GeneID" id="76609095"/>
<dbReference type="AlphaFoldDB" id="A0A143HPZ2"/>
<reference evidence="2" key="1">
    <citation type="submission" date="2016-03" db="EMBL/GenBank/DDBJ databases">
        <authorList>
            <person name="Lee Y.-S."/>
            <person name="Choi Y.-L."/>
        </authorList>
    </citation>
    <scope>NUCLEOTIDE SEQUENCE [LARGE SCALE GENOMIC DNA]</scope>
    <source>
        <strain evidence="2">DAU221</strain>
    </source>
</reference>
<gene>
    <name evidence="1" type="ORF">A3224_13730</name>
</gene>